<evidence type="ECO:0000313" key="1">
    <source>
        <dbReference type="EMBL" id="ERN03534.1"/>
    </source>
</evidence>
<gene>
    <name evidence="1" type="ORF">AMTR_s00003p00271390</name>
</gene>
<reference evidence="2" key="1">
    <citation type="journal article" date="2013" name="Science">
        <title>The Amborella genome and the evolution of flowering plants.</title>
        <authorList>
            <consortium name="Amborella Genome Project"/>
        </authorList>
    </citation>
    <scope>NUCLEOTIDE SEQUENCE [LARGE SCALE GENOMIC DNA]</scope>
</reference>
<evidence type="ECO:0000313" key="2">
    <source>
        <dbReference type="Proteomes" id="UP000017836"/>
    </source>
</evidence>
<dbReference type="Proteomes" id="UP000017836">
    <property type="component" value="Unassembled WGS sequence"/>
</dbReference>
<proteinExistence type="predicted"/>
<accession>W1P772</accession>
<protein>
    <submittedName>
        <fullName evidence="1">Uncharacterized protein</fullName>
    </submittedName>
</protein>
<keyword evidence="2" id="KW-1185">Reference proteome</keyword>
<dbReference type="AlphaFoldDB" id="W1P772"/>
<name>W1P772_AMBTC</name>
<sequence length="141" mass="16039">MAEENKLFKFRVGLKPMAQAKIRQYGGKDLPTALIVTESFVDLVGWFMIRQTKCKGLLKLFHVQTPSLSQGPSSQAIMHTSTLRNQLFAMQMVAREVQTRDALLFMKVTQTTRKFKRWWTLVGLQMGLASPGPSPAQKRVR</sequence>
<dbReference type="Gramene" id="ERN03534">
    <property type="protein sequence ID" value="ERN03534"/>
    <property type="gene ID" value="AMTR_s00003p00271390"/>
</dbReference>
<dbReference type="HOGENOM" id="CLU_1827908_0_0_1"/>
<organism evidence="1 2">
    <name type="scientific">Amborella trichopoda</name>
    <dbReference type="NCBI Taxonomy" id="13333"/>
    <lineage>
        <taxon>Eukaryota</taxon>
        <taxon>Viridiplantae</taxon>
        <taxon>Streptophyta</taxon>
        <taxon>Embryophyta</taxon>
        <taxon>Tracheophyta</taxon>
        <taxon>Spermatophyta</taxon>
        <taxon>Magnoliopsida</taxon>
        <taxon>Amborellales</taxon>
        <taxon>Amborellaceae</taxon>
        <taxon>Amborella</taxon>
    </lineage>
</organism>
<dbReference type="EMBL" id="KI394358">
    <property type="protein sequence ID" value="ERN03534.1"/>
    <property type="molecule type" value="Genomic_DNA"/>
</dbReference>